<dbReference type="Gene3D" id="3.30.465.10">
    <property type="match status" value="1"/>
</dbReference>
<dbReference type="Proteomes" id="UP001596512">
    <property type="component" value="Unassembled WGS sequence"/>
</dbReference>
<gene>
    <name evidence="1" type="ORF">ACFQV2_18790</name>
</gene>
<evidence type="ECO:0008006" key="3">
    <source>
        <dbReference type="Google" id="ProtNLM"/>
    </source>
</evidence>
<keyword evidence="2" id="KW-1185">Reference proteome</keyword>
<name>A0ABW2TNI0_9PSEU</name>
<reference evidence="2" key="1">
    <citation type="journal article" date="2019" name="Int. J. Syst. Evol. Microbiol.">
        <title>The Global Catalogue of Microorganisms (GCM) 10K type strain sequencing project: providing services to taxonomists for standard genome sequencing and annotation.</title>
        <authorList>
            <consortium name="The Broad Institute Genomics Platform"/>
            <consortium name="The Broad Institute Genome Sequencing Center for Infectious Disease"/>
            <person name="Wu L."/>
            <person name="Ma J."/>
        </authorList>
    </citation>
    <scope>NUCLEOTIDE SEQUENCE [LARGE SCALE GENOMIC DNA]</scope>
    <source>
        <strain evidence="2">JCM 17695</strain>
    </source>
</reference>
<accession>A0ABW2TNI0</accession>
<proteinExistence type="predicted"/>
<comment type="caution">
    <text evidence="1">The sequence shown here is derived from an EMBL/GenBank/DDBJ whole genome shotgun (WGS) entry which is preliminary data.</text>
</comment>
<dbReference type="EMBL" id="JBHTEY010000004">
    <property type="protein sequence ID" value="MFC7615249.1"/>
    <property type="molecule type" value="Genomic_DNA"/>
</dbReference>
<protein>
    <recommendedName>
        <fullName evidence="3">FAD binding domain-containing protein</fullName>
    </recommendedName>
</protein>
<organism evidence="1 2">
    <name type="scientific">Actinokineospora soli</name>
    <dbReference type="NCBI Taxonomy" id="1048753"/>
    <lineage>
        <taxon>Bacteria</taxon>
        <taxon>Bacillati</taxon>
        <taxon>Actinomycetota</taxon>
        <taxon>Actinomycetes</taxon>
        <taxon>Pseudonocardiales</taxon>
        <taxon>Pseudonocardiaceae</taxon>
        <taxon>Actinokineospora</taxon>
    </lineage>
</organism>
<sequence length="130" mass="13726">MTTLDGGPGRPGDAVFAGAVRTADLAAPAEPAAALTVRTPDQAEDAVGYARDRGMPVRVHTTGHAAATQRPMRGALLVRTEMAEPVTVDPDRLLAGCPRARCGARWSPRPRGTGWPRCTRSPRGWASWGT</sequence>
<dbReference type="SUPFAM" id="SSF56176">
    <property type="entry name" value="FAD-binding/transporter-associated domain-like"/>
    <property type="match status" value="1"/>
</dbReference>
<dbReference type="InterPro" id="IPR016169">
    <property type="entry name" value="FAD-bd_PCMH_sub2"/>
</dbReference>
<evidence type="ECO:0000313" key="2">
    <source>
        <dbReference type="Proteomes" id="UP001596512"/>
    </source>
</evidence>
<dbReference type="InterPro" id="IPR036318">
    <property type="entry name" value="FAD-bd_PCMH-like_sf"/>
</dbReference>
<evidence type="ECO:0000313" key="1">
    <source>
        <dbReference type="EMBL" id="MFC7615249.1"/>
    </source>
</evidence>